<protein>
    <recommendedName>
        <fullName evidence="4">Secreted protein</fullName>
    </recommendedName>
</protein>
<accession>A0AAV6YRL6</accession>
<proteinExistence type="predicted"/>
<reference evidence="2" key="1">
    <citation type="thesis" date="2020" institute="ProQuest LLC" country="789 East Eisenhower Parkway, Ann Arbor, MI, USA">
        <title>Comparative Genomics and Chromosome Evolution.</title>
        <authorList>
            <person name="Mudd A.B."/>
        </authorList>
    </citation>
    <scope>NUCLEOTIDE SEQUENCE</scope>
    <source>
        <strain evidence="2">237g6f4</strain>
        <tissue evidence="2">Blood</tissue>
    </source>
</reference>
<evidence type="ECO:0000256" key="1">
    <source>
        <dbReference type="SAM" id="SignalP"/>
    </source>
</evidence>
<feature type="chain" id="PRO_5043350042" description="Secreted protein" evidence="1">
    <location>
        <begin position="17"/>
        <end position="84"/>
    </location>
</feature>
<evidence type="ECO:0000313" key="2">
    <source>
        <dbReference type="EMBL" id="KAG8537869.1"/>
    </source>
</evidence>
<gene>
    <name evidence="2" type="ORF">GDO81_023666</name>
</gene>
<evidence type="ECO:0008006" key="4">
    <source>
        <dbReference type="Google" id="ProtNLM"/>
    </source>
</evidence>
<keyword evidence="1" id="KW-0732">Signal</keyword>
<dbReference type="Proteomes" id="UP000824782">
    <property type="component" value="Unassembled WGS sequence"/>
</dbReference>
<keyword evidence="3" id="KW-1185">Reference proteome</keyword>
<organism evidence="2 3">
    <name type="scientific">Engystomops pustulosus</name>
    <name type="common">Tungara frog</name>
    <name type="synonym">Physalaemus pustulosus</name>
    <dbReference type="NCBI Taxonomy" id="76066"/>
    <lineage>
        <taxon>Eukaryota</taxon>
        <taxon>Metazoa</taxon>
        <taxon>Chordata</taxon>
        <taxon>Craniata</taxon>
        <taxon>Vertebrata</taxon>
        <taxon>Euteleostomi</taxon>
        <taxon>Amphibia</taxon>
        <taxon>Batrachia</taxon>
        <taxon>Anura</taxon>
        <taxon>Neobatrachia</taxon>
        <taxon>Hyloidea</taxon>
        <taxon>Leptodactylidae</taxon>
        <taxon>Leiuperinae</taxon>
        <taxon>Engystomops</taxon>
    </lineage>
</organism>
<evidence type="ECO:0000313" key="3">
    <source>
        <dbReference type="Proteomes" id="UP000824782"/>
    </source>
</evidence>
<sequence length="84" mass="9491">MFFLAPTVALISVVVSDHYNPLHCQRRGTGAEEEGVCYANLLLYSSSPLLQHLLSDSREEFNSQILGLISQQHSCMFTTTCKRW</sequence>
<dbReference type="AlphaFoldDB" id="A0AAV6YRL6"/>
<feature type="signal peptide" evidence="1">
    <location>
        <begin position="1"/>
        <end position="16"/>
    </location>
</feature>
<dbReference type="EMBL" id="WNYA01025871">
    <property type="protein sequence ID" value="KAG8537869.1"/>
    <property type="molecule type" value="Genomic_DNA"/>
</dbReference>
<name>A0AAV6YRL6_ENGPU</name>
<comment type="caution">
    <text evidence="2">The sequence shown here is derived from an EMBL/GenBank/DDBJ whole genome shotgun (WGS) entry which is preliminary data.</text>
</comment>